<proteinExistence type="predicted"/>
<dbReference type="AlphaFoldDB" id="A0A4Y9QRB9"/>
<reference evidence="2 3" key="1">
    <citation type="journal article" date="2018" name="J. Microbiol.">
        <title>Leifsonia flava sp. nov., a novel actinobacterium isolated from the rhizosphere of Aquilegia viridiflora.</title>
        <authorList>
            <person name="Cai Y."/>
            <person name="Tao W.Z."/>
            <person name="Ma Y.J."/>
            <person name="Cheng J."/>
            <person name="Zhang M.Y."/>
            <person name="Zhang Y.X."/>
        </authorList>
    </citation>
    <scope>NUCLEOTIDE SEQUENCE [LARGE SCALE GENOMIC DNA]</scope>
    <source>
        <strain evidence="2 3">SYP-B2174</strain>
    </source>
</reference>
<dbReference type="EMBL" id="SPQZ01000007">
    <property type="protein sequence ID" value="TFV95094.1"/>
    <property type="molecule type" value="Genomic_DNA"/>
</dbReference>
<keyword evidence="3" id="KW-1185">Reference proteome</keyword>
<accession>A0A4Y9QRB9</accession>
<sequence length="116" mass="11961">MEFTLVSVLLTTLALAVVQLALALHVRNTVIDAAAEGARYAALADNTLADGEERTRMLISTALGAAYARDISGSYGRVAGFPSAEVHVTTPLPLAGLLGPDRAMEVVGRAAVESAP</sequence>
<organism evidence="2 3">
    <name type="scientific">Orlajensenia leifsoniae</name>
    <dbReference type="NCBI Taxonomy" id="2561933"/>
    <lineage>
        <taxon>Bacteria</taxon>
        <taxon>Bacillati</taxon>
        <taxon>Actinomycetota</taxon>
        <taxon>Actinomycetes</taxon>
        <taxon>Micrococcales</taxon>
        <taxon>Microbacteriaceae</taxon>
        <taxon>Orlajensenia</taxon>
    </lineage>
</organism>
<dbReference type="InterPro" id="IPR012495">
    <property type="entry name" value="TadE-like_dom"/>
</dbReference>
<feature type="domain" description="TadE-like" evidence="1">
    <location>
        <begin position="2"/>
        <end position="39"/>
    </location>
</feature>
<protein>
    <submittedName>
        <fullName evidence="2">Pilus assembly protein</fullName>
    </submittedName>
</protein>
<evidence type="ECO:0000313" key="3">
    <source>
        <dbReference type="Proteomes" id="UP000298127"/>
    </source>
</evidence>
<gene>
    <name evidence="2" type="ORF">E4M00_15610</name>
</gene>
<dbReference type="RefSeq" id="WP_135121415.1">
    <property type="nucleotide sequence ID" value="NZ_SPQZ01000007.1"/>
</dbReference>
<evidence type="ECO:0000313" key="2">
    <source>
        <dbReference type="EMBL" id="TFV95094.1"/>
    </source>
</evidence>
<name>A0A4Y9QRB9_9MICO</name>
<evidence type="ECO:0000259" key="1">
    <source>
        <dbReference type="Pfam" id="PF07811"/>
    </source>
</evidence>
<comment type="caution">
    <text evidence="2">The sequence shown here is derived from an EMBL/GenBank/DDBJ whole genome shotgun (WGS) entry which is preliminary data.</text>
</comment>
<dbReference type="Proteomes" id="UP000298127">
    <property type="component" value="Unassembled WGS sequence"/>
</dbReference>
<dbReference type="Pfam" id="PF07811">
    <property type="entry name" value="TadE"/>
    <property type="match status" value="1"/>
</dbReference>